<feature type="compositionally biased region" description="Polar residues" evidence="9">
    <location>
        <begin position="291"/>
        <end position="306"/>
    </location>
</feature>
<comment type="subcellular location">
    <subcellularLocation>
        <location evidence="1">Nucleus</location>
    </subcellularLocation>
</comment>
<feature type="compositionally biased region" description="Basic and acidic residues" evidence="9">
    <location>
        <begin position="342"/>
        <end position="382"/>
    </location>
</feature>
<dbReference type="InterPro" id="IPR046347">
    <property type="entry name" value="bZIP_sf"/>
</dbReference>
<sequence>MASYTTAPTAFGSESEQQQQQQQQQQQSQDLRAPALQSTAPRLSAYHRPLVRSRHFARRHSLSLQQQQNQLAGSPVQVPRVTRLASQSTGYPLSSTFRSSPSNRKHLLRLYAASNSAPAAPNSNYLQRPPVPLFNNNNNSTTNSPIQNQYTQPLNHRRIMSTPNIAQDLFDFGDEFAHVTEPTLLSPHLIPTGIMAAKDPMGAVPSGTISPKDLMMDASAPPSTSFTELSTPSFESPGYFSQDTSPMFGTDMDLAPGHEEWDSLFPPHDGLSMPFDPAALEIAASITQSEIDTADASPSASPNVSRGSAKPSTVAGVNARHRRPLPPIKFDSLDPVAAKRARNTEAARKSRARKLERQGEMERRIAELEKALEESEQREEYWKSLAQSRAANV</sequence>
<dbReference type="EMBL" id="JYKN01001771">
    <property type="protein sequence ID" value="KKK19059.1"/>
    <property type="molecule type" value="Genomic_DNA"/>
</dbReference>
<keyword evidence="3" id="KW-0805">Transcription regulation</keyword>
<comment type="similarity">
    <text evidence="8">Belongs to the bZIP family. GCN4 subfamily.</text>
</comment>
<evidence type="ECO:0000256" key="1">
    <source>
        <dbReference type="ARBA" id="ARBA00004123"/>
    </source>
</evidence>
<dbReference type="OrthoDB" id="5419235at2759"/>
<comment type="caution">
    <text evidence="11">The sequence shown here is derived from an EMBL/GenBank/DDBJ whole genome shotgun (WGS) entry which is preliminary data.</text>
</comment>
<evidence type="ECO:0000256" key="7">
    <source>
        <dbReference type="ARBA" id="ARBA00023242"/>
    </source>
</evidence>
<keyword evidence="5" id="KW-0010">Activator</keyword>
<keyword evidence="6" id="KW-0804">Transcription</keyword>
<dbReference type="CDD" id="cd12193">
    <property type="entry name" value="bZIP_GCN4"/>
    <property type="match status" value="1"/>
</dbReference>
<dbReference type="GO" id="GO:0000978">
    <property type="term" value="F:RNA polymerase II cis-regulatory region sequence-specific DNA binding"/>
    <property type="evidence" value="ECO:0007669"/>
    <property type="project" value="TreeGrafter"/>
</dbReference>
<dbReference type="Pfam" id="PF07716">
    <property type="entry name" value="bZIP_2"/>
    <property type="match status" value="1"/>
</dbReference>
<dbReference type="InterPro" id="IPR050946">
    <property type="entry name" value="AP-1_TF_bZIP"/>
</dbReference>
<protein>
    <recommendedName>
        <fullName evidence="10">BZIP domain-containing protein</fullName>
    </recommendedName>
</protein>
<feature type="compositionally biased region" description="Low complexity" evidence="9">
    <location>
        <begin position="13"/>
        <end position="29"/>
    </location>
</feature>
<evidence type="ECO:0000313" key="11">
    <source>
        <dbReference type="EMBL" id="KKK19059.1"/>
    </source>
</evidence>
<evidence type="ECO:0000313" key="12">
    <source>
        <dbReference type="Proteomes" id="UP000034947"/>
    </source>
</evidence>
<evidence type="ECO:0000256" key="4">
    <source>
        <dbReference type="ARBA" id="ARBA00023125"/>
    </source>
</evidence>
<keyword evidence="7" id="KW-0539">Nucleus</keyword>
<dbReference type="PANTHER" id="PTHR11462:SF35">
    <property type="entry name" value="TRANSCRIPTION FACTOR JRA"/>
    <property type="match status" value="1"/>
</dbReference>
<evidence type="ECO:0000256" key="8">
    <source>
        <dbReference type="ARBA" id="ARBA00061302"/>
    </source>
</evidence>
<evidence type="ECO:0000256" key="6">
    <source>
        <dbReference type="ARBA" id="ARBA00023163"/>
    </source>
</evidence>
<dbReference type="AlphaFoldDB" id="A0A0F8UH90"/>
<dbReference type="GO" id="GO:0008652">
    <property type="term" value="P:amino acid biosynthetic process"/>
    <property type="evidence" value="ECO:0007669"/>
    <property type="project" value="UniProtKB-KW"/>
</dbReference>
<accession>A0A0F8UH90</accession>
<dbReference type="PROSITE" id="PS00036">
    <property type="entry name" value="BZIP_BASIC"/>
    <property type="match status" value="1"/>
</dbReference>
<dbReference type="GO" id="GO:0000981">
    <property type="term" value="F:DNA-binding transcription factor activity, RNA polymerase II-specific"/>
    <property type="evidence" value="ECO:0007669"/>
    <property type="project" value="TreeGrafter"/>
</dbReference>
<proteinExistence type="inferred from homology"/>
<dbReference type="GO" id="GO:1903833">
    <property type="term" value="P:positive regulation of cellular response to amino acid starvation"/>
    <property type="evidence" value="ECO:0007669"/>
    <property type="project" value="TreeGrafter"/>
</dbReference>
<keyword evidence="2" id="KW-0028">Amino-acid biosynthesis</keyword>
<dbReference type="InterPro" id="IPR004827">
    <property type="entry name" value="bZIP"/>
</dbReference>
<dbReference type="GO" id="GO:0001080">
    <property type="term" value="P:nitrogen catabolite activation of transcription from RNA polymerase II promoter"/>
    <property type="evidence" value="ECO:0007669"/>
    <property type="project" value="TreeGrafter"/>
</dbReference>
<dbReference type="GO" id="GO:0005634">
    <property type="term" value="C:nucleus"/>
    <property type="evidence" value="ECO:0007669"/>
    <property type="project" value="UniProtKB-SubCell"/>
</dbReference>
<evidence type="ECO:0000256" key="9">
    <source>
        <dbReference type="SAM" id="MobiDB-lite"/>
    </source>
</evidence>
<dbReference type="PANTHER" id="PTHR11462">
    <property type="entry name" value="JUN TRANSCRIPTION FACTOR-RELATED"/>
    <property type="match status" value="1"/>
</dbReference>
<feature type="region of interest" description="Disordered" evidence="9">
    <location>
        <begin position="1"/>
        <end position="47"/>
    </location>
</feature>
<evidence type="ECO:0000256" key="5">
    <source>
        <dbReference type="ARBA" id="ARBA00023159"/>
    </source>
</evidence>
<gene>
    <name evidence="11" type="ORF">AOCH_005410</name>
</gene>
<dbReference type="GO" id="GO:0005667">
    <property type="term" value="C:transcription regulator complex"/>
    <property type="evidence" value="ECO:0007669"/>
    <property type="project" value="TreeGrafter"/>
</dbReference>
<dbReference type="Gene3D" id="3.30.160.60">
    <property type="entry name" value="Classic Zinc Finger"/>
    <property type="match status" value="1"/>
</dbReference>
<evidence type="ECO:0000256" key="3">
    <source>
        <dbReference type="ARBA" id="ARBA00023015"/>
    </source>
</evidence>
<keyword evidence="12" id="KW-1185">Reference proteome</keyword>
<feature type="domain" description="BZIP" evidence="10">
    <location>
        <begin position="339"/>
        <end position="353"/>
    </location>
</feature>
<dbReference type="SUPFAM" id="SSF57959">
    <property type="entry name" value="Leucine zipper domain"/>
    <property type="match status" value="1"/>
</dbReference>
<dbReference type="Proteomes" id="UP000034947">
    <property type="component" value="Unassembled WGS sequence"/>
</dbReference>
<feature type="region of interest" description="Disordered" evidence="9">
    <location>
        <begin position="291"/>
        <end position="393"/>
    </location>
</feature>
<organism evidence="11 12">
    <name type="scientific">Aspergillus ochraceoroseus</name>
    <dbReference type="NCBI Taxonomy" id="138278"/>
    <lineage>
        <taxon>Eukaryota</taxon>
        <taxon>Fungi</taxon>
        <taxon>Dikarya</taxon>
        <taxon>Ascomycota</taxon>
        <taxon>Pezizomycotina</taxon>
        <taxon>Eurotiomycetes</taxon>
        <taxon>Eurotiomycetidae</taxon>
        <taxon>Eurotiales</taxon>
        <taxon>Aspergillaceae</taxon>
        <taxon>Aspergillus</taxon>
        <taxon>Aspergillus subgen. Nidulantes</taxon>
    </lineage>
</organism>
<evidence type="ECO:0000259" key="10">
    <source>
        <dbReference type="PROSITE" id="PS00036"/>
    </source>
</evidence>
<dbReference type="VEuPathDB" id="FungiDB:P175DRAFT_0511756"/>
<name>A0A0F8UH90_9EURO</name>
<keyword evidence="4" id="KW-0238">DNA-binding</keyword>
<reference evidence="11 12" key="1">
    <citation type="submission" date="2015-02" db="EMBL/GenBank/DDBJ databases">
        <title>Draft Genome Sequences of Two Closely-Related Aflatoxigenic Aspergillus Species Obtained from the Cote d'Ivoire.</title>
        <authorList>
            <person name="Moore G.G."/>
            <person name="Beltz S.B."/>
            <person name="Mack B.M."/>
        </authorList>
    </citation>
    <scope>NUCLEOTIDE SEQUENCE [LARGE SCALE GENOMIC DNA]</scope>
    <source>
        <strain evidence="11 12">SRRC1432</strain>
    </source>
</reference>
<evidence type="ECO:0000256" key="2">
    <source>
        <dbReference type="ARBA" id="ARBA00022605"/>
    </source>
</evidence>
<dbReference type="FunFam" id="3.30.160.60:FF:001491">
    <property type="entry name" value="Cross-pathway control protein A"/>
    <property type="match status" value="1"/>
</dbReference>